<dbReference type="InterPro" id="IPR045749">
    <property type="entry name" value="DUF6090"/>
</dbReference>
<keyword evidence="3" id="KW-1185">Reference proteome</keyword>
<feature type="transmembrane region" description="Helical" evidence="1">
    <location>
        <begin position="21"/>
        <end position="42"/>
    </location>
</feature>
<dbReference type="RefSeq" id="WP_090291456.1">
    <property type="nucleotide sequence ID" value="NZ_FNKI01000001.1"/>
</dbReference>
<keyword evidence="1" id="KW-0472">Membrane</keyword>
<proteinExistence type="predicted"/>
<dbReference type="Proteomes" id="UP000199592">
    <property type="component" value="Unassembled WGS sequence"/>
</dbReference>
<dbReference type="STRING" id="1073328.SAMN05216294_0018"/>
<dbReference type="Pfam" id="PF19578">
    <property type="entry name" value="DUF6090"/>
    <property type="match status" value="1"/>
</dbReference>
<organism evidence="2 3">
    <name type="scientific">Flagellimonas zhangzhouensis</name>
    <dbReference type="NCBI Taxonomy" id="1073328"/>
    <lineage>
        <taxon>Bacteria</taxon>
        <taxon>Pseudomonadati</taxon>
        <taxon>Bacteroidota</taxon>
        <taxon>Flavobacteriia</taxon>
        <taxon>Flavobacteriales</taxon>
        <taxon>Flavobacteriaceae</taxon>
        <taxon>Flagellimonas</taxon>
    </lineage>
</organism>
<dbReference type="OrthoDB" id="821805at2"/>
<sequence>MIKFFGKIRKTLVSEGKTVKYLKYAIGEIILVVIGILIALQVNNWNIDRQTRNKEQTYLKEIRNNLQQDSIRLQVVLDFNENKVKIVDEMLQIFVDTLTNEERFRIFNKNANDFTFYDVFDPVRIAFNNMLSAESIDLIENGELKAALSEYYNFDYLGGVQNRIMVLNRRVVDDSYPKLFTKEFVSNALGFSSKIPTVSEMDIASDVKLMTDLFGIKMIINNQNQLIIDTQKQNQDLITLLNSELNR</sequence>
<dbReference type="AlphaFoldDB" id="A0A1H2VY03"/>
<evidence type="ECO:0000313" key="2">
    <source>
        <dbReference type="EMBL" id="SDW73203.1"/>
    </source>
</evidence>
<reference evidence="3" key="1">
    <citation type="submission" date="2016-10" db="EMBL/GenBank/DDBJ databases">
        <authorList>
            <person name="Varghese N."/>
            <person name="Submissions S."/>
        </authorList>
    </citation>
    <scope>NUCLEOTIDE SEQUENCE [LARGE SCALE GENOMIC DNA]</scope>
    <source>
        <strain evidence="3">DSM 25030</strain>
    </source>
</reference>
<keyword evidence="1" id="KW-0812">Transmembrane</keyword>
<protein>
    <submittedName>
        <fullName evidence="2">Uncharacterized protein</fullName>
    </submittedName>
</protein>
<gene>
    <name evidence="2" type="ORF">SAMN04487892_2274</name>
</gene>
<keyword evidence="1" id="KW-1133">Transmembrane helix</keyword>
<evidence type="ECO:0000256" key="1">
    <source>
        <dbReference type="SAM" id="Phobius"/>
    </source>
</evidence>
<name>A0A1H2VY03_9FLAO</name>
<dbReference type="EMBL" id="FNMY01000002">
    <property type="protein sequence ID" value="SDW73203.1"/>
    <property type="molecule type" value="Genomic_DNA"/>
</dbReference>
<evidence type="ECO:0000313" key="3">
    <source>
        <dbReference type="Proteomes" id="UP000199592"/>
    </source>
</evidence>
<accession>A0A1H2VY03</accession>